<feature type="compositionally biased region" description="Low complexity" evidence="1">
    <location>
        <begin position="59"/>
        <end position="70"/>
    </location>
</feature>
<name>A0A417Y5B4_9ACTN</name>
<evidence type="ECO:0008006" key="4">
    <source>
        <dbReference type="Google" id="ProtNLM"/>
    </source>
</evidence>
<dbReference type="Proteomes" id="UP000283644">
    <property type="component" value="Unassembled WGS sequence"/>
</dbReference>
<reference evidence="2 3" key="1">
    <citation type="submission" date="2018-09" db="EMBL/GenBank/DDBJ databases">
        <title>Genome sequencing of Nocardioides immobilis CCTCC AB 2017083 for comparison to Nocardioides silvaticus.</title>
        <authorList>
            <person name="Li C."/>
            <person name="Wang G."/>
        </authorList>
    </citation>
    <scope>NUCLEOTIDE SEQUENCE [LARGE SCALE GENOMIC DNA]</scope>
    <source>
        <strain evidence="2 3">CCTCC AB 2017083</strain>
    </source>
</reference>
<proteinExistence type="predicted"/>
<accession>A0A417Y5B4</accession>
<feature type="region of interest" description="Disordered" evidence="1">
    <location>
        <begin position="15"/>
        <end position="76"/>
    </location>
</feature>
<organism evidence="2 3">
    <name type="scientific">Nocardioides immobilis</name>
    <dbReference type="NCBI Taxonomy" id="2049295"/>
    <lineage>
        <taxon>Bacteria</taxon>
        <taxon>Bacillati</taxon>
        <taxon>Actinomycetota</taxon>
        <taxon>Actinomycetes</taxon>
        <taxon>Propionibacteriales</taxon>
        <taxon>Nocardioidaceae</taxon>
        <taxon>Nocardioides</taxon>
    </lineage>
</organism>
<evidence type="ECO:0000313" key="2">
    <source>
        <dbReference type="EMBL" id="RHW27860.1"/>
    </source>
</evidence>
<dbReference type="Gene3D" id="3.30.1360.200">
    <property type="match status" value="1"/>
</dbReference>
<sequence>MIVLAAVLALVVGCSSSDNDDPDAAASSSSPTESDGDEPSDPDPTGKQSGDVQFRPMIAARPADAGAPADTPKKLRRNFAATDCTEDPRPAKAKKTTVACGIGDTKYLLDPAVVVNSLTSAQAVEFRGEWVVAVIVSSEAQQAFETLAESADNPPLIAIEQGGTVLQVRGIAQLADKGRTSIDGDFDEREAAEIAELLGATIDS</sequence>
<feature type="compositionally biased region" description="Low complexity" evidence="1">
    <location>
        <begin position="24"/>
        <end position="33"/>
    </location>
</feature>
<gene>
    <name evidence="2" type="ORF">D0Z08_06090</name>
</gene>
<protein>
    <recommendedName>
        <fullName evidence="4">Preprotein translocase subunit SecD</fullName>
    </recommendedName>
</protein>
<evidence type="ECO:0000313" key="3">
    <source>
        <dbReference type="Proteomes" id="UP000283644"/>
    </source>
</evidence>
<dbReference type="EMBL" id="QXGH01000011">
    <property type="protein sequence ID" value="RHW27860.1"/>
    <property type="molecule type" value="Genomic_DNA"/>
</dbReference>
<keyword evidence="3" id="KW-1185">Reference proteome</keyword>
<evidence type="ECO:0000256" key="1">
    <source>
        <dbReference type="SAM" id="MobiDB-lite"/>
    </source>
</evidence>
<dbReference type="AlphaFoldDB" id="A0A417Y5B4"/>
<comment type="caution">
    <text evidence="2">The sequence shown here is derived from an EMBL/GenBank/DDBJ whole genome shotgun (WGS) entry which is preliminary data.</text>
</comment>